<dbReference type="KEGG" id="hyh:D3Y59_07340"/>
<keyword evidence="14" id="KW-1185">Reference proteome</keyword>
<evidence type="ECO:0000256" key="11">
    <source>
        <dbReference type="PIRSR" id="PIRSR500134-3"/>
    </source>
</evidence>
<dbReference type="InterPro" id="IPR014027">
    <property type="entry name" value="UDP-Glc/GDP-Man_DH_C"/>
</dbReference>
<feature type="binding site" evidence="11">
    <location>
        <position position="272"/>
    </location>
    <ligand>
        <name>NAD(+)</name>
        <dbReference type="ChEBI" id="CHEBI:57540"/>
    </ligand>
</feature>
<dbReference type="InterPro" id="IPR036220">
    <property type="entry name" value="UDP-Glc/GDP-Man_DH_C_sf"/>
</dbReference>
<dbReference type="Pfam" id="PF03721">
    <property type="entry name" value="UDPG_MGDP_dh_N"/>
    <property type="match status" value="1"/>
</dbReference>
<keyword evidence="6 8" id="KW-0520">NAD</keyword>
<comment type="pathway">
    <text evidence="1">Nucleotide-sugar biosynthesis; UDP-alpha-D-glucuronate biosynthesis; UDP-alpha-D-glucuronate from UDP-alpha-D-glucose: step 1/1.</text>
</comment>
<proteinExistence type="inferred from homology"/>
<name>A0A3B7QZ48_9BACT</name>
<feature type="binding site" evidence="10">
    <location>
        <position position="266"/>
    </location>
    <ligand>
        <name>substrate</name>
    </ligand>
</feature>
<evidence type="ECO:0000256" key="1">
    <source>
        <dbReference type="ARBA" id="ARBA00004701"/>
    </source>
</evidence>
<evidence type="ECO:0000256" key="7">
    <source>
        <dbReference type="ARBA" id="ARBA00047473"/>
    </source>
</evidence>
<dbReference type="EC" id="1.1.1.22" evidence="3 8"/>
<dbReference type="UniPathway" id="UPA00038">
    <property type="reaction ID" value="UER00491"/>
</dbReference>
<dbReference type="InterPro" id="IPR008927">
    <property type="entry name" value="6-PGluconate_DH-like_C_sf"/>
</dbReference>
<feature type="binding site" evidence="11">
    <location>
        <position position="335"/>
    </location>
    <ligand>
        <name>NAD(+)</name>
        <dbReference type="ChEBI" id="CHEBI:57540"/>
    </ligand>
</feature>
<feature type="domain" description="UDP-glucose/GDP-mannose dehydrogenase C-terminal" evidence="12">
    <location>
        <begin position="321"/>
        <end position="419"/>
    </location>
</feature>
<gene>
    <name evidence="13" type="ORF">D3Y59_07340</name>
</gene>
<evidence type="ECO:0000256" key="8">
    <source>
        <dbReference type="PIRNR" id="PIRNR000124"/>
    </source>
</evidence>
<dbReference type="InterPro" id="IPR014026">
    <property type="entry name" value="UDP-Glc/GDP-Man_DH_dimer"/>
</dbReference>
<dbReference type="GO" id="GO:0000271">
    <property type="term" value="P:polysaccharide biosynthetic process"/>
    <property type="evidence" value="ECO:0007669"/>
    <property type="project" value="InterPro"/>
</dbReference>
<dbReference type="GO" id="GO:0003979">
    <property type="term" value="F:UDP-glucose 6-dehydrogenase activity"/>
    <property type="evidence" value="ECO:0007669"/>
    <property type="project" value="UniProtKB-EC"/>
</dbReference>
<dbReference type="Gene3D" id="1.20.5.100">
    <property type="entry name" value="Cytochrome c1, transmembrane anchor, C-terminal"/>
    <property type="match status" value="1"/>
</dbReference>
<dbReference type="Pfam" id="PF00984">
    <property type="entry name" value="UDPG_MGDP_dh"/>
    <property type="match status" value="1"/>
</dbReference>
<evidence type="ECO:0000313" key="13">
    <source>
        <dbReference type="EMBL" id="AYA36885.1"/>
    </source>
</evidence>
<feature type="binding site" evidence="11">
    <location>
        <position position="121"/>
    </location>
    <ligand>
        <name>NAD(+)</name>
        <dbReference type="ChEBI" id="CHEBI:57540"/>
    </ligand>
</feature>
<dbReference type="SMART" id="SM00984">
    <property type="entry name" value="UDPG_MGDP_dh_C"/>
    <property type="match status" value="1"/>
</dbReference>
<feature type="active site" description="Nucleophile" evidence="9">
    <location>
        <position position="269"/>
    </location>
</feature>
<evidence type="ECO:0000256" key="4">
    <source>
        <dbReference type="ARBA" id="ARBA00015132"/>
    </source>
</evidence>
<dbReference type="InterPro" id="IPR001732">
    <property type="entry name" value="UDP-Glc/GDP-Man_DH_N"/>
</dbReference>
<dbReference type="Proteomes" id="UP000262802">
    <property type="component" value="Chromosome"/>
</dbReference>
<dbReference type="PIRSF" id="PIRSF000124">
    <property type="entry name" value="UDPglc_GDPman_dh"/>
    <property type="match status" value="1"/>
</dbReference>
<dbReference type="PIRSF" id="PIRSF500134">
    <property type="entry name" value="UDPglc_DH_bac"/>
    <property type="match status" value="1"/>
</dbReference>
<dbReference type="InterPro" id="IPR036291">
    <property type="entry name" value="NAD(P)-bd_dom_sf"/>
</dbReference>
<dbReference type="OrthoDB" id="9803238at2"/>
<feature type="binding site" evidence="11">
    <location>
        <position position="30"/>
    </location>
    <ligand>
        <name>NAD(+)</name>
        <dbReference type="ChEBI" id="CHEBI:57540"/>
    </ligand>
</feature>
<evidence type="ECO:0000256" key="6">
    <source>
        <dbReference type="ARBA" id="ARBA00023027"/>
    </source>
</evidence>
<dbReference type="SUPFAM" id="SSF48179">
    <property type="entry name" value="6-phosphogluconate dehydrogenase C-terminal domain-like"/>
    <property type="match status" value="1"/>
</dbReference>
<comment type="catalytic activity">
    <reaction evidence="7 8">
        <text>UDP-alpha-D-glucose + 2 NAD(+) + H2O = UDP-alpha-D-glucuronate + 2 NADH + 3 H(+)</text>
        <dbReference type="Rhea" id="RHEA:23596"/>
        <dbReference type="ChEBI" id="CHEBI:15377"/>
        <dbReference type="ChEBI" id="CHEBI:15378"/>
        <dbReference type="ChEBI" id="CHEBI:57540"/>
        <dbReference type="ChEBI" id="CHEBI:57945"/>
        <dbReference type="ChEBI" id="CHEBI:58052"/>
        <dbReference type="ChEBI" id="CHEBI:58885"/>
        <dbReference type="EC" id="1.1.1.22"/>
    </reaction>
</comment>
<feature type="binding site" evidence="10">
    <location>
        <position position="328"/>
    </location>
    <ligand>
        <name>substrate</name>
    </ligand>
</feature>
<feature type="binding site" evidence="10">
    <location>
        <begin position="154"/>
        <end position="157"/>
    </location>
    <ligand>
        <name>substrate</name>
    </ligand>
</feature>
<protein>
    <recommendedName>
        <fullName evidence="4 8">UDP-glucose 6-dehydrogenase</fullName>
        <ecNumber evidence="3 8">1.1.1.22</ecNumber>
    </recommendedName>
</protein>
<feature type="binding site" evidence="10">
    <location>
        <position position="206"/>
    </location>
    <ligand>
        <name>substrate</name>
    </ligand>
</feature>
<dbReference type="AlphaFoldDB" id="A0A3B7QZ48"/>
<dbReference type="SUPFAM" id="SSF52413">
    <property type="entry name" value="UDP-glucose/GDP-mannose dehydrogenase C-terminal domain"/>
    <property type="match status" value="1"/>
</dbReference>
<evidence type="ECO:0000256" key="2">
    <source>
        <dbReference type="ARBA" id="ARBA00006601"/>
    </source>
</evidence>
<evidence type="ECO:0000256" key="10">
    <source>
        <dbReference type="PIRSR" id="PIRSR500134-2"/>
    </source>
</evidence>
<dbReference type="InterPro" id="IPR017476">
    <property type="entry name" value="UDP-Glc/GDP-Man"/>
</dbReference>
<feature type="binding site" evidence="11">
    <location>
        <position position="35"/>
    </location>
    <ligand>
        <name>NAD(+)</name>
        <dbReference type="ChEBI" id="CHEBI:57540"/>
    </ligand>
</feature>
<evidence type="ECO:0000313" key="14">
    <source>
        <dbReference type="Proteomes" id="UP000262802"/>
    </source>
</evidence>
<dbReference type="SUPFAM" id="SSF51735">
    <property type="entry name" value="NAD(P)-binding Rossmann-fold domains"/>
    <property type="match status" value="1"/>
</dbReference>
<dbReference type="PANTHER" id="PTHR43750:SF3">
    <property type="entry name" value="UDP-GLUCOSE 6-DEHYDROGENASE TUAD"/>
    <property type="match status" value="1"/>
</dbReference>
<reference evidence="13 14" key="1">
    <citation type="submission" date="2018-09" db="EMBL/GenBank/DDBJ databases">
        <title>Hymenobacter medium sp. nov., isolated from R2A medium.</title>
        <authorList>
            <person name="Yingchao G."/>
        </authorList>
    </citation>
    <scope>NUCLEOTIDE SEQUENCE [LARGE SCALE GENOMIC DNA]</scope>
    <source>
        <strain evidence="14">sh-6</strain>
    </source>
</reference>
<dbReference type="InterPro" id="IPR028357">
    <property type="entry name" value="UDPglc_DH_bac"/>
</dbReference>
<dbReference type="EMBL" id="CP032317">
    <property type="protein sequence ID" value="AYA36885.1"/>
    <property type="molecule type" value="Genomic_DNA"/>
</dbReference>
<dbReference type="NCBIfam" id="TIGR03026">
    <property type="entry name" value="NDP-sugDHase"/>
    <property type="match status" value="1"/>
</dbReference>
<keyword evidence="5 8" id="KW-0560">Oxidoreductase</keyword>
<dbReference type="GO" id="GO:0006065">
    <property type="term" value="P:UDP-glucuronate biosynthetic process"/>
    <property type="evidence" value="ECO:0007669"/>
    <property type="project" value="UniProtKB-UniPathway"/>
</dbReference>
<feature type="binding site" evidence="11">
    <location>
        <position position="85"/>
    </location>
    <ligand>
        <name>NAD(+)</name>
        <dbReference type="ChEBI" id="CHEBI:57540"/>
    </ligand>
</feature>
<evidence type="ECO:0000256" key="9">
    <source>
        <dbReference type="PIRSR" id="PIRSR500134-1"/>
    </source>
</evidence>
<dbReference type="GO" id="GO:0051287">
    <property type="term" value="F:NAD binding"/>
    <property type="evidence" value="ECO:0007669"/>
    <property type="project" value="InterPro"/>
</dbReference>
<feature type="binding site" evidence="10">
    <location>
        <begin position="258"/>
        <end position="262"/>
    </location>
    <ligand>
        <name>substrate</name>
    </ligand>
</feature>
<dbReference type="Gene3D" id="3.40.50.720">
    <property type="entry name" value="NAD(P)-binding Rossmann-like Domain"/>
    <property type="match status" value="2"/>
</dbReference>
<evidence type="ECO:0000259" key="12">
    <source>
        <dbReference type="SMART" id="SM00984"/>
    </source>
</evidence>
<accession>A0A3B7QZ48</accession>
<dbReference type="PANTHER" id="PTHR43750">
    <property type="entry name" value="UDP-GLUCOSE 6-DEHYDROGENASE TUAD"/>
    <property type="match status" value="1"/>
</dbReference>
<organism evidence="13 14">
    <name type="scientific">Hymenobacter oligotrophus</name>
    <dbReference type="NCBI Taxonomy" id="2319843"/>
    <lineage>
        <taxon>Bacteria</taxon>
        <taxon>Pseudomonadati</taxon>
        <taxon>Bacteroidota</taxon>
        <taxon>Cytophagia</taxon>
        <taxon>Cytophagales</taxon>
        <taxon>Hymenobacteraceae</taxon>
        <taxon>Hymenobacter</taxon>
    </lineage>
</organism>
<comment type="similarity">
    <text evidence="2 8">Belongs to the UDP-glucose/GDP-mannose dehydrogenase family.</text>
</comment>
<evidence type="ECO:0000256" key="3">
    <source>
        <dbReference type="ARBA" id="ARBA00012954"/>
    </source>
</evidence>
<evidence type="ECO:0000256" key="5">
    <source>
        <dbReference type="ARBA" id="ARBA00023002"/>
    </source>
</evidence>
<feature type="binding site" evidence="11">
    <location>
        <position position="157"/>
    </location>
    <ligand>
        <name>NAD(+)</name>
        <dbReference type="ChEBI" id="CHEBI:57540"/>
    </ligand>
</feature>
<sequence>MMITVLGLGFVGLTTALGFSKKGFKVYGIDVNQERVAKIKNYEVPFYEPHLDEALREELGQNFIVDASLHEAVNDSKAIIICVGTPGNPDGSANLTYLLSAVKDVFEASEGDFKVIVTKSTVPPSTVSRKVKPYVDQLNQQYNKPIGLASNPEFLREGYAWDDFMNPDRVVIGVEDERSKEVLNQIYLPFNAPVHYVTYNSAEFIKYLSNTLLSTLISFSNEMSMIAEHIGDIDVPSAFKILHQDKRWTGAPANMASYVFPGCGYGGYCLPKDTAALASIAKENGFEAKILEGNLRINDEIMDFMANKIAAAVPNKEATIGILGLAFKSGSDDVRLSPSKFIIEKLLAKGYSRIVAYDPMANEVFDKEFKLPIAYADSLESLVEQADELVLLTSWAEFKQNKELITSKRLFDFRYAFAELPKPPVAAESVA</sequence>
<dbReference type="Pfam" id="PF03720">
    <property type="entry name" value="UDPG_MGDP_dh_C"/>
    <property type="match status" value="1"/>
</dbReference>